<evidence type="ECO:0000313" key="1">
    <source>
        <dbReference type="EMBL" id="MFC5423967.1"/>
    </source>
</evidence>
<comment type="caution">
    <text evidence="1">The sequence shown here is derived from an EMBL/GenBank/DDBJ whole genome shotgun (WGS) entry which is preliminary data.</text>
</comment>
<dbReference type="Pfam" id="PF13557">
    <property type="entry name" value="Phenol_MetA_deg"/>
    <property type="match status" value="1"/>
</dbReference>
<dbReference type="InterPro" id="IPR025737">
    <property type="entry name" value="FApF"/>
</dbReference>
<accession>A0ABW0J2F2</accession>
<proteinExistence type="predicted"/>
<reference evidence="2" key="1">
    <citation type="journal article" date="2019" name="Int. J. Syst. Evol. Microbiol.">
        <title>The Global Catalogue of Microorganisms (GCM) 10K type strain sequencing project: providing services to taxonomists for standard genome sequencing and annotation.</title>
        <authorList>
            <consortium name="The Broad Institute Genomics Platform"/>
            <consortium name="The Broad Institute Genome Sequencing Center for Infectious Disease"/>
            <person name="Wu L."/>
            <person name="Ma J."/>
        </authorList>
    </citation>
    <scope>NUCLEOTIDE SEQUENCE [LARGE SCALE GENOMIC DNA]</scope>
    <source>
        <strain evidence="2">NCAIM B.01391</strain>
    </source>
</reference>
<sequence>MSSGTDSQIHQFSYVLPYSILKSEGQKARGIGDVLLNYRYQALFESAVTPAFAPRISLVLPTGNFRKGTGNGSFGVQGSLPFSKVVSDRVTLHANAGATSLFDVSGRSPMSFNLGGSAVYAVTRDFNVLLETVGERIETVNATRGIDREYALTISPGARYAFNLPDTQIVLGLGAPITFSRDKRPSYGAIFYLSVEPKILQ</sequence>
<dbReference type="EMBL" id="JBHSLW010000149">
    <property type="protein sequence ID" value="MFC5423967.1"/>
    <property type="molecule type" value="Genomic_DNA"/>
</dbReference>
<organism evidence="1 2">
    <name type="scientific">Bosea eneae</name>
    <dbReference type="NCBI Taxonomy" id="151454"/>
    <lineage>
        <taxon>Bacteria</taxon>
        <taxon>Pseudomonadati</taxon>
        <taxon>Pseudomonadota</taxon>
        <taxon>Alphaproteobacteria</taxon>
        <taxon>Hyphomicrobiales</taxon>
        <taxon>Boseaceae</taxon>
        <taxon>Bosea</taxon>
    </lineage>
</organism>
<keyword evidence="2" id="KW-1185">Reference proteome</keyword>
<protein>
    <submittedName>
        <fullName evidence="1">Transporter</fullName>
    </submittedName>
</protein>
<gene>
    <name evidence="1" type="ORF">ACFPOB_31100</name>
</gene>
<dbReference type="Proteomes" id="UP001596053">
    <property type="component" value="Unassembled WGS sequence"/>
</dbReference>
<dbReference type="RefSeq" id="WP_377801993.1">
    <property type="nucleotide sequence ID" value="NZ_JBHSLW010000149.1"/>
</dbReference>
<name>A0ABW0J2F2_9HYPH</name>
<evidence type="ECO:0000313" key="2">
    <source>
        <dbReference type="Proteomes" id="UP001596053"/>
    </source>
</evidence>